<comment type="caution">
    <text evidence="2">The sequence shown here is derived from an EMBL/GenBank/DDBJ whole genome shotgun (WGS) entry which is preliminary data.</text>
</comment>
<accession>A0ABS5K1D5</accession>
<dbReference type="Gene3D" id="3.10.450.360">
    <property type="match status" value="1"/>
</dbReference>
<protein>
    <submittedName>
        <fullName evidence="2">PepSY-like domain-containing protein</fullName>
    </submittedName>
</protein>
<evidence type="ECO:0000313" key="3">
    <source>
        <dbReference type="Proteomes" id="UP000708576"/>
    </source>
</evidence>
<dbReference type="InterPro" id="IPR021533">
    <property type="entry name" value="PepSY-like"/>
</dbReference>
<dbReference type="PROSITE" id="PS51257">
    <property type="entry name" value="PROKAR_LIPOPROTEIN"/>
    <property type="match status" value="1"/>
</dbReference>
<dbReference type="SUPFAM" id="SSF160574">
    <property type="entry name" value="BT0923-like"/>
    <property type="match status" value="1"/>
</dbReference>
<sequence>MKRQLLFLFAVGTTLMACGQTPPKKVETSFTQKFSNAQSPEWEQEGDEWEVEFKLSGNEMSASFDNNGKWLETESEVKKKDVPAEIFKAVTLKFEGWEIEEIERIEKPDFKGYEIALEKEETETEILVSDSAEITIKKVKVEEEHEEEDND</sequence>
<name>A0ABS5K1D5_9BACT</name>
<proteinExistence type="predicted"/>
<evidence type="ECO:0000313" key="2">
    <source>
        <dbReference type="EMBL" id="MBS2100968.1"/>
    </source>
</evidence>
<evidence type="ECO:0000259" key="1">
    <source>
        <dbReference type="Pfam" id="PF11396"/>
    </source>
</evidence>
<keyword evidence="3" id="KW-1185">Reference proteome</keyword>
<organism evidence="2 3">
    <name type="scientific">Carboxylicivirga linearis</name>
    <dbReference type="NCBI Taxonomy" id="1628157"/>
    <lineage>
        <taxon>Bacteria</taxon>
        <taxon>Pseudomonadati</taxon>
        <taxon>Bacteroidota</taxon>
        <taxon>Bacteroidia</taxon>
        <taxon>Marinilabiliales</taxon>
        <taxon>Marinilabiliaceae</taxon>
        <taxon>Carboxylicivirga</taxon>
    </lineage>
</organism>
<gene>
    <name evidence="2" type="ORF">KEM10_21965</name>
</gene>
<reference evidence="2 3" key="1">
    <citation type="journal article" date="2015" name="Int. J. Syst. Evol. Microbiol.">
        <title>Carboxylicivirga linearis sp. nov., isolated from a sea cucumber culture pond.</title>
        <authorList>
            <person name="Wang F.Q."/>
            <person name="Zhou Y.X."/>
            <person name="Lin X.Z."/>
            <person name="Chen G.J."/>
            <person name="Du Z.J."/>
        </authorList>
    </citation>
    <scope>NUCLEOTIDE SEQUENCE [LARGE SCALE GENOMIC DNA]</scope>
    <source>
        <strain evidence="2 3">FB218</strain>
    </source>
</reference>
<dbReference type="Proteomes" id="UP000708576">
    <property type="component" value="Unassembled WGS sequence"/>
</dbReference>
<dbReference type="EMBL" id="JAGUCO010000034">
    <property type="protein sequence ID" value="MBS2100968.1"/>
    <property type="molecule type" value="Genomic_DNA"/>
</dbReference>
<dbReference type="RefSeq" id="WP_212219857.1">
    <property type="nucleotide sequence ID" value="NZ_JAGUCO010000034.1"/>
</dbReference>
<dbReference type="Pfam" id="PF11396">
    <property type="entry name" value="PepSY_like"/>
    <property type="match status" value="1"/>
</dbReference>
<feature type="domain" description="Putative beta-lactamase-inhibitor-like PepSY-like" evidence="1">
    <location>
        <begin position="59"/>
        <end position="129"/>
    </location>
</feature>